<evidence type="ECO:0000313" key="3">
    <source>
        <dbReference type="EMBL" id="SMF13010.1"/>
    </source>
</evidence>
<feature type="domain" description="Aminoglycoside phosphotransferase" evidence="2">
    <location>
        <begin position="172"/>
        <end position="379"/>
    </location>
</feature>
<evidence type="ECO:0000256" key="1">
    <source>
        <dbReference type="SAM" id="MobiDB-lite"/>
    </source>
</evidence>
<evidence type="ECO:0000313" key="4">
    <source>
        <dbReference type="Proteomes" id="UP000192903"/>
    </source>
</evidence>
<evidence type="ECO:0000259" key="2">
    <source>
        <dbReference type="Pfam" id="PF01636"/>
    </source>
</evidence>
<dbReference type="SUPFAM" id="SSF56112">
    <property type="entry name" value="Protein kinase-like (PK-like)"/>
    <property type="match status" value="1"/>
</dbReference>
<dbReference type="Pfam" id="PF01636">
    <property type="entry name" value="APH"/>
    <property type="match status" value="1"/>
</dbReference>
<dbReference type="AlphaFoldDB" id="A0A1X7DCZ3"/>
<proteinExistence type="predicted"/>
<protein>
    <submittedName>
        <fullName evidence="3">Phosphotransferase enzyme family protein</fullName>
    </submittedName>
</protein>
<feature type="region of interest" description="Disordered" evidence="1">
    <location>
        <begin position="145"/>
        <end position="166"/>
    </location>
</feature>
<dbReference type="OrthoDB" id="9814110at2"/>
<name>A0A1X7DCZ3_9HYPH</name>
<accession>A0A1X7DCZ3</accession>
<keyword evidence="3" id="KW-0808">Transferase</keyword>
<dbReference type="GO" id="GO:0016740">
    <property type="term" value="F:transferase activity"/>
    <property type="evidence" value="ECO:0007669"/>
    <property type="project" value="UniProtKB-KW"/>
</dbReference>
<dbReference type="Proteomes" id="UP000192903">
    <property type="component" value="Unassembled WGS sequence"/>
</dbReference>
<dbReference type="STRING" id="464029.SAMN02982989_5388"/>
<dbReference type="EMBL" id="FXAF01000002">
    <property type="protein sequence ID" value="SMF13010.1"/>
    <property type="molecule type" value="Genomic_DNA"/>
</dbReference>
<dbReference type="Gene3D" id="3.90.1200.10">
    <property type="match status" value="1"/>
</dbReference>
<gene>
    <name evidence="3" type="ORF">SAMN02982989_5388</name>
</gene>
<dbReference type="RefSeq" id="WP_085420719.1">
    <property type="nucleotide sequence ID" value="NZ_FXAF01000002.1"/>
</dbReference>
<dbReference type="InterPro" id="IPR011009">
    <property type="entry name" value="Kinase-like_dom_sf"/>
</dbReference>
<reference evidence="4" key="1">
    <citation type="submission" date="2017-04" db="EMBL/GenBank/DDBJ databases">
        <authorList>
            <person name="Varghese N."/>
            <person name="Submissions S."/>
        </authorList>
    </citation>
    <scope>NUCLEOTIDE SEQUENCE [LARGE SCALE GENOMIC DNA]</scope>
    <source>
        <strain evidence="4">B4P</strain>
    </source>
</reference>
<organism evidence="3 4">
    <name type="scientific">Xaviernesmea oryzae</name>
    <dbReference type="NCBI Taxonomy" id="464029"/>
    <lineage>
        <taxon>Bacteria</taxon>
        <taxon>Pseudomonadati</taxon>
        <taxon>Pseudomonadota</taxon>
        <taxon>Alphaproteobacteria</taxon>
        <taxon>Hyphomicrobiales</taxon>
        <taxon>Rhizobiaceae</taxon>
        <taxon>Rhizobium/Agrobacterium group</taxon>
        <taxon>Xaviernesmea</taxon>
    </lineage>
</organism>
<dbReference type="InterPro" id="IPR002575">
    <property type="entry name" value="Aminoglycoside_PTrfase"/>
</dbReference>
<sequence length="512" mass="57873">MITAIVLQNNPEQPSPASDTMRSLFNRFGIEEVKRLPTSVDDWKQAFAKPSDSQMDILLVEAAALLDEELLEFLLGARADATVLSLPPADDLLQHAGNGPSSMSPDTRRIALMRGEKASEFRQALLVSPETHVFDVVRTIAADHAARHSDTTDHASPGEPHVKGGSYARSNVVTRFRKEARNLGRRKLRDEIRFLRHLPADLASLYPAVILHGDTEELVFMEEEFLPLKTLRQHFFADDVGLDGATRRLETILGAIHAKAYAPHKQQAPQDYLDQIHFQRAWHRLRRTLERAPVFAKIVDARRLWINGKEYRNVPELLAKFEQSQKARAQVGPAFVSAYIHGDLHFENIMVDPNGESFRLVDPRGYDSCDIYYDLGKVSHSVNGKYDFIHQSLFTLHWSAAAGEVIMQFSYEPSPVLDLFNSLDRWARDYYVALTGDPLAEIRTLFAEAIHFCTMMPFHLVGDGRESKAILLYATGVMLLNDLCAQLDIPELLKDIPLGNRPVFEKEWRNVG</sequence>
<keyword evidence="4" id="KW-1185">Reference proteome</keyword>